<evidence type="ECO:0000313" key="2">
    <source>
        <dbReference type="Proteomes" id="UP001500748"/>
    </source>
</evidence>
<dbReference type="Proteomes" id="UP001500748">
    <property type="component" value="Unassembled WGS sequence"/>
</dbReference>
<gene>
    <name evidence="1" type="ORF">GCM10022423_27330</name>
</gene>
<evidence type="ECO:0000313" key="1">
    <source>
        <dbReference type="EMBL" id="GAA3771728.1"/>
    </source>
</evidence>
<dbReference type="EMBL" id="BAABDU010000004">
    <property type="protein sequence ID" value="GAA3771728.1"/>
    <property type="molecule type" value="Genomic_DNA"/>
</dbReference>
<protein>
    <recommendedName>
        <fullName evidence="3">Lipoprotein</fullName>
    </recommendedName>
</protein>
<sequence>MFCLLCSCTKTKKSEDINLNKNGEISDSQRIEKKRDYKVFIRFYRNADNGV</sequence>
<evidence type="ECO:0008006" key="3">
    <source>
        <dbReference type="Google" id="ProtNLM"/>
    </source>
</evidence>
<keyword evidence="2" id="KW-1185">Reference proteome</keyword>
<accession>A0ABP7GSW9</accession>
<organism evidence="1 2">
    <name type="scientific">Flavobacterium ginsengiterrae</name>
    <dbReference type="NCBI Taxonomy" id="871695"/>
    <lineage>
        <taxon>Bacteria</taxon>
        <taxon>Pseudomonadati</taxon>
        <taxon>Bacteroidota</taxon>
        <taxon>Flavobacteriia</taxon>
        <taxon>Flavobacteriales</taxon>
        <taxon>Flavobacteriaceae</taxon>
        <taxon>Flavobacterium</taxon>
    </lineage>
</organism>
<name>A0ABP7GSW9_9FLAO</name>
<comment type="caution">
    <text evidence="1">The sequence shown here is derived from an EMBL/GenBank/DDBJ whole genome shotgun (WGS) entry which is preliminary data.</text>
</comment>
<reference evidence="2" key="1">
    <citation type="journal article" date="2019" name="Int. J. Syst. Evol. Microbiol.">
        <title>The Global Catalogue of Microorganisms (GCM) 10K type strain sequencing project: providing services to taxonomists for standard genome sequencing and annotation.</title>
        <authorList>
            <consortium name="The Broad Institute Genomics Platform"/>
            <consortium name="The Broad Institute Genome Sequencing Center for Infectious Disease"/>
            <person name="Wu L."/>
            <person name="Ma J."/>
        </authorList>
    </citation>
    <scope>NUCLEOTIDE SEQUENCE [LARGE SCALE GENOMIC DNA]</scope>
    <source>
        <strain evidence="2">JCM 17337</strain>
    </source>
</reference>
<proteinExistence type="predicted"/>